<dbReference type="AlphaFoldDB" id="A0A4R6QAY3"/>
<dbReference type="GO" id="GO:0008360">
    <property type="term" value="P:regulation of cell shape"/>
    <property type="evidence" value="ECO:0007669"/>
    <property type="project" value="UniProtKB-KW"/>
</dbReference>
<keyword evidence="5" id="KW-0328">Glycosyltransferase</keyword>
<evidence type="ECO:0000256" key="8">
    <source>
        <dbReference type="ARBA" id="ARBA00022960"/>
    </source>
</evidence>
<keyword evidence="13" id="KW-0961">Cell wall biogenesis/degradation</keyword>
<protein>
    <recommendedName>
        <fullName evidence="17">Probable peptidoglycan glycosyltransferase FtsW</fullName>
        <ecNumber evidence="19">2.4.99.28</ecNumber>
    </recommendedName>
    <alternativeName>
        <fullName evidence="18">Cell division protein FtsW</fullName>
    </alternativeName>
    <alternativeName>
        <fullName evidence="15">Cell wall polymerase</fullName>
    </alternativeName>
    <alternativeName>
        <fullName evidence="14">Peptidoglycan polymerase</fullName>
    </alternativeName>
</protein>
<dbReference type="GO" id="GO:0008955">
    <property type="term" value="F:peptidoglycan glycosyltransferase activity"/>
    <property type="evidence" value="ECO:0007669"/>
    <property type="project" value="UniProtKB-EC"/>
</dbReference>
<dbReference type="PANTHER" id="PTHR30474:SF2">
    <property type="entry name" value="PEPTIDOGLYCAN GLYCOSYLTRANSFERASE FTSW-RELATED"/>
    <property type="match status" value="1"/>
</dbReference>
<feature type="transmembrane region" description="Helical" evidence="23">
    <location>
        <begin position="344"/>
        <end position="365"/>
    </location>
</feature>
<evidence type="ECO:0000313" key="24">
    <source>
        <dbReference type="EMBL" id="TDP59798.1"/>
    </source>
</evidence>
<evidence type="ECO:0000256" key="5">
    <source>
        <dbReference type="ARBA" id="ARBA00022676"/>
    </source>
</evidence>
<evidence type="ECO:0000313" key="25">
    <source>
        <dbReference type="Proteomes" id="UP000295500"/>
    </source>
</evidence>
<dbReference type="PANTHER" id="PTHR30474">
    <property type="entry name" value="CELL CYCLE PROTEIN"/>
    <property type="match status" value="1"/>
</dbReference>
<keyword evidence="25" id="KW-1185">Reference proteome</keyword>
<evidence type="ECO:0000256" key="2">
    <source>
        <dbReference type="ARBA" id="ARBA00004752"/>
    </source>
</evidence>
<keyword evidence="12" id="KW-0131">Cell cycle</keyword>
<evidence type="ECO:0000256" key="22">
    <source>
        <dbReference type="SAM" id="MobiDB-lite"/>
    </source>
</evidence>
<proteinExistence type="inferred from homology"/>
<comment type="catalytic activity">
    <reaction evidence="20">
        <text>[GlcNAc-(1-&gt;4)-Mur2Ac(oyl-L-Ala-gamma-D-Glu-L-Lys-D-Ala-D-Ala)](n)-di-trans,octa-cis-undecaprenyl diphosphate + beta-D-GlcNAc-(1-&gt;4)-Mur2Ac(oyl-L-Ala-gamma-D-Glu-L-Lys-D-Ala-D-Ala)-di-trans,octa-cis-undecaprenyl diphosphate = [GlcNAc-(1-&gt;4)-Mur2Ac(oyl-L-Ala-gamma-D-Glu-L-Lys-D-Ala-D-Ala)](n+1)-di-trans,octa-cis-undecaprenyl diphosphate + di-trans,octa-cis-undecaprenyl diphosphate + H(+)</text>
        <dbReference type="Rhea" id="RHEA:23708"/>
        <dbReference type="Rhea" id="RHEA-COMP:9602"/>
        <dbReference type="Rhea" id="RHEA-COMP:9603"/>
        <dbReference type="ChEBI" id="CHEBI:15378"/>
        <dbReference type="ChEBI" id="CHEBI:58405"/>
        <dbReference type="ChEBI" id="CHEBI:60033"/>
        <dbReference type="ChEBI" id="CHEBI:78435"/>
        <dbReference type="EC" id="2.4.99.28"/>
    </reaction>
</comment>
<dbReference type="GO" id="GO:0071555">
    <property type="term" value="P:cell wall organization"/>
    <property type="evidence" value="ECO:0007669"/>
    <property type="project" value="UniProtKB-KW"/>
</dbReference>
<feature type="transmembrane region" description="Helical" evidence="23">
    <location>
        <begin position="16"/>
        <end position="36"/>
    </location>
</feature>
<feature type="region of interest" description="Disordered" evidence="22">
    <location>
        <begin position="373"/>
        <end position="395"/>
    </location>
</feature>
<dbReference type="InterPro" id="IPR013437">
    <property type="entry name" value="FtsW"/>
</dbReference>
<keyword evidence="3" id="KW-1003">Cell membrane</keyword>
<evidence type="ECO:0000256" key="10">
    <source>
        <dbReference type="ARBA" id="ARBA00022989"/>
    </source>
</evidence>
<organism evidence="24 25">
    <name type="scientific">Aminicella lysinilytica</name>
    <dbReference type="NCBI Taxonomy" id="433323"/>
    <lineage>
        <taxon>Bacteria</taxon>
        <taxon>Bacillati</taxon>
        <taxon>Bacillota</taxon>
        <taxon>Clostridia</taxon>
        <taxon>Peptostreptococcales</taxon>
        <taxon>Anaerovoracaceae</taxon>
        <taxon>Aminicella</taxon>
    </lineage>
</organism>
<feature type="transmembrane region" description="Helical" evidence="23">
    <location>
        <begin position="56"/>
        <end position="77"/>
    </location>
</feature>
<evidence type="ECO:0000256" key="13">
    <source>
        <dbReference type="ARBA" id="ARBA00023316"/>
    </source>
</evidence>
<dbReference type="InterPro" id="IPR001182">
    <property type="entry name" value="FtsW/RodA"/>
</dbReference>
<evidence type="ECO:0000256" key="3">
    <source>
        <dbReference type="ARBA" id="ARBA00022475"/>
    </source>
</evidence>
<keyword evidence="11 23" id="KW-0472">Membrane</keyword>
<feature type="transmembrane region" description="Helical" evidence="23">
    <location>
        <begin position="148"/>
        <end position="164"/>
    </location>
</feature>
<evidence type="ECO:0000256" key="15">
    <source>
        <dbReference type="ARBA" id="ARBA00033270"/>
    </source>
</evidence>
<keyword evidence="7 23" id="KW-0812">Transmembrane</keyword>
<evidence type="ECO:0000256" key="1">
    <source>
        <dbReference type="ARBA" id="ARBA00004651"/>
    </source>
</evidence>
<evidence type="ECO:0000256" key="4">
    <source>
        <dbReference type="ARBA" id="ARBA00022618"/>
    </source>
</evidence>
<dbReference type="EMBL" id="SNXO01000002">
    <property type="protein sequence ID" value="TDP59798.1"/>
    <property type="molecule type" value="Genomic_DNA"/>
</dbReference>
<dbReference type="Pfam" id="PF01098">
    <property type="entry name" value="FTSW_RODA_SPOVE"/>
    <property type="match status" value="1"/>
</dbReference>
<evidence type="ECO:0000256" key="11">
    <source>
        <dbReference type="ARBA" id="ARBA00023136"/>
    </source>
</evidence>
<dbReference type="GO" id="GO:0032153">
    <property type="term" value="C:cell division site"/>
    <property type="evidence" value="ECO:0007669"/>
    <property type="project" value="TreeGrafter"/>
</dbReference>
<dbReference type="OrthoDB" id="9812661at2"/>
<keyword evidence="8" id="KW-0133">Cell shape</keyword>
<evidence type="ECO:0000256" key="20">
    <source>
        <dbReference type="ARBA" id="ARBA00049902"/>
    </source>
</evidence>
<dbReference type="NCBIfam" id="TIGR02614">
    <property type="entry name" value="ftsW"/>
    <property type="match status" value="1"/>
</dbReference>
<accession>A0A4R6QAY3</accession>
<dbReference type="GO" id="GO:0005886">
    <property type="term" value="C:plasma membrane"/>
    <property type="evidence" value="ECO:0007669"/>
    <property type="project" value="UniProtKB-SubCell"/>
</dbReference>
<feature type="transmembrane region" description="Helical" evidence="23">
    <location>
        <begin position="269"/>
        <end position="298"/>
    </location>
</feature>
<evidence type="ECO:0000256" key="7">
    <source>
        <dbReference type="ARBA" id="ARBA00022692"/>
    </source>
</evidence>
<feature type="transmembrane region" description="Helical" evidence="23">
    <location>
        <begin position="109"/>
        <end position="136"/>
    </location>
</feature>
<reference evidence="24 25" key="1">
    <citation type="submission" date="2019-03" db="EMBL/GenBank/DDBJ databases">
        <title>Genomic Encyclopedia of Type Strains, Phase IV (KMG-IV): sequencing the most valuable type-strain genomes for metagenomic binning, comparative biology and taxonomic classification.</title>
        <authorList>
            <person name="Goeker M."/>
        </authorList>
    </citation>
    <scope>NUCLEOTIDE SEQUENCE [LARGE SCALE GENOMIC DNA]</scope>
    <source>
        <strain evidence="24 25">DSM 28287</strain>
    </source>
</reference>
<dbReference type="GO" id="GO:0051301">
    <property type="term" value="P:cell division"/>
    <property type="evidence" value="ECO:0007669"/>
    <property type="project" value="UniProtKB-KW"/>
</dbReference>
<keyword evidence="9" id="KW-0573">Peptidoglycan synthesis</keyword>
<sequence length="395" mass="42977">MAKIMNTLKKIKPCDFTVVILVVALVIFGVVMVFSASYYNSLNDTGSPYGYLKKQLFFAISGFVIMYIMSIVDYHIFKKLAVPLLIFSLILLALLFTPLGTNVNGATRWIVIGPLSIMPGEVAKIAVIVYVAFYLAPDPKRILSIKEGILPMAVLAAVFGIMIIKQPNLSTAITVVGIILGMMFLAGLKWKWIISIFAIGGVGLFGLSKTDTYWGTRLTSFIDPFKDPQGDGFQAVQSLLALGTGGLFGLGLGKSVQKNLYLPEPQNDFILAIIGEELGLVGILILLLVFTILIWRCFLVTMRSPDRFGMLMAGGITLMIGIQLVLNVAVVTSSMPPTGIALPFVSYGGNALWIMMGACGVLLNISRQSKKPAKAVETERPRGRHDLRREYGGRA</sequence>
<dbReference type="EC" id="2.4.99.28" evidence="19"/>
<evidence type="ECO:0000256" key="16">
    <source>
        <dbReference type="ARBA" id="ARBA00038053"/>
    </source>
</evidence>
<comment type="caution">
    <text evidence="24">The sequence shown here is derived from an EMBL/GenBank/DDBJ whole genome shotgun (WGS) entry which is preliminary data.</text>
</comment>
<evidence type="ECO:0000256" key="9">
    <source>
        <dbReference type="ARBA" id="ARBA00022984"/>
    </source>
</evidence>
<keyword evidence="6" id="KW-0808">Transferase</keyword>
<evidence type="ECO:0000256" key="17">
    <source>
        <dbReference type="ARBA" id="ARBA00041185"/>
    </source>
</evidence>
<comment type="pathway">
    <text evidence="2">Cell wall biogenesis; peptidoglycan biosynthesis.</text>
</comment>
<dbReference type="GO" id="GO:0009252">
    <property type="term" value="P:peptidoglycan biosynthetic process"/>
    <property type="evidence" value="ECO:0007669"/>
    <property type="project" value="UniProtKB-KW"/>
</dbReference>
<comment type="similarity">
    <text evidence="16">Belongs to the SEDS family. FtsW subfamily.</text>
</comment>
<name>A0A4R6QAY3_9FIRM</name>
<evidence type="ECO:0000256" key="14">
    <source>
        <dbReference type="ARBA" id="ARBA00032370"/>
    </source>
</evidence>
<evidence type="ECO:0000256" key="19">
    <source>
        <dbReference type="ARBA" id="ARBA00044770"/>
    </source>
</evidence>
<feature type="transmembrane region" description="Helical" evidence="23">
    <location>
        <begin position="310"/>
        <end position="332"/>
    </location>
</feature>
<comment type="function">
    <text evidence="21">Peptidoglycan polymerase that is essential for cell division.</text>
</comment>
<evidence type="ECO:0000256" key="23">
    <source>
        <dbReference type="SAM" id="Phobius"/>
    </source>
</evidence>
<dbReference type="RefSeq" id="WP_133527500.1">
    <property type="nucleotide sequence ID" value="NZ_CALCQM010000046.1"/>
</dbReference>
<keyword evidence="4 24" id="KW-0132">Cell division</keyword>
<evidence type="ECO:0000256" key="21">
    <source>
        <dbReference type="ARBA" id="ARBA00049966"/>
    </source>
</evidence>
<dbReference type="GO" id="GO:0015648">
    <property type="term" value="F:lipid-linked peptidoglycan transporter activity"/>
    <property type="evidence" value="ECO:0007669"/>
    <property type="project" value="TreeGrafter"/>
</dbReference>
<evidence type="ECO:0000256" key="12">
    <source>
        <dbReference type="ARBA" id="ARBA00023306"/>
    </source>
</evidence>
<dbReference type="Proteomes" id="UP000295500">
    <property type="component" value="Unassembled WGS sequence"/>
</dbReference>
<feature type="transmembrane region" description="Helical" evidence="23">
    <location>
        <begin position="170"/>
        <end position="187"/>
    </location>
</feature>
<feature type="transmembrane region" description="Helical" evidence="23">
    <location>
        <begin position="192"/>
        <end position="208"/>
    </location>
</feature>
<comment type="subcellular location">
    <subcellularLocation>
        <location evidence="1">Cell membrane</location>
        <topology evidence="1">Multi-pass membrane protein</topology>
    </subcellularLocation>
</comment>
<gene>
    <name evidence="24" type="ORF">EV211_10237</name>
</gene>
<keyword evidence="10 23" id="KW-1133">Transmembrane helix</keyword>
<evidence type="ECO:0000256" key="6">
    <source>
        <dbReference type="ARBA" id="ARBA00022679"/>
    </source>
</evidence>
<evidence type="ECO:0000256" key="18">
    <source>
        <dbReference type="ARBA" id="ARBA00041418"/>
    </source>
</evidence>
<feature type="transmembrane region" description="Helical" evidence="23">
    <location>
        <begin position="84"/>
        <end position="103"/>
    </location>
</feature>